<evidence type="ECO:0000256" key="1">
    <source>
        <dbReference type="SAM" id="Phobius"/>
    </source>
</evidence>
<dbReference type="AlphaFoldDB" id="A0A938XRQ5"/>
<reference evidence="2" key="1">
    <citation type="submission" date="2021-01" db="EMBL/GenBank/DDBJ databases">
        <title>Genomic Encyclopedia of Type Strains, Phase IV (KMG-IV): sequencing the most valuable type-strain genomes for metagenomic binning, comparative biology and taxonomic classification.</title>
        <authorList>
            <person name="Goeker M."/>
        </authorList>
    </citation>
    <scope>NUCLEOTIDE SEQUENCE</scope>
    <source>
        <strain evidence="2">DSM 25523</strain>
    </source>
</reference>
<name>A0A938XRQ5_9BACL</name>
<evidence type="ECO:0000313" key="3">
    <source>
        <dbReference type="Proteomes" id="UP000717624"/>
    </source>
</evidence>
<comment type="caution">
    <text evidence="2">The sequence shown here is derived from an EMBL/GenBank/DDBJ whole genome shotgun (WGS) entry which is preliminary data.</text>
</comment>
<feature type="transmembrane region" description="Helical" evidence="1">
    <location>
        <begin position="9"/>
        <end position="29"/>
    </location>
</feature>
<sequence>MEATTKSKVVVIGFLLLAVVMGLIGFFGMRGANEQHVQEIKQVIATHQGEVQHIEIVSQEDSPFGESGKGNTVFKITYAKDGKTMTAWYRANNYSSIIKEKEAWIFE</sequence>
<evidence type="ECO:0008006" key="4">
    <source>
        <dbReference type="Google" id="ProtNLM"/>
    </source>
</evidence>
<keyword evidence="1" id="KW-0472">Membrane</keyword>
<protein>
    <recommendedName>
        <fullName evidence="4">DUF3139 domain-containing protein</fullName>
    </recommendedName>
</protein>
<dbReference type="EMBL" id="JAFBEB010000001">
    <property type="protein sequence ID" value="MBM7589058.1"/>
    <property type="molecule type" value="Genomic_DNA"/>
</dbReference>
<gene>
    <name evidence="2" type="ORF">JOD01_000644</name>
</gene>
<keyword evidence="1" id="KW-0812">Transmembrane</keyword>
<keyword evidence="3" id="KW-1185">Reference proteome</keyword>
<keyword evidence="1" id="KW-1133">Transmembrane helix</keyword>
<proteinExistence type="predicted"/>
<evidence type="ECO:0000313" key="2">
    <source>
        <dbReference type="EMBL" id="MBM7589058.1"/>
    </source>
</evidence>
<dbReference type="Proteomes" id="UP000717624">
    <property type="component" value="Unassembled WGS sequence"/>
</dbReference>
<accession>A0A938XRQ5</accession>
<organism evidence="2 3">
    <name type="scientific">Brevibacillus fulvus</name>
    <dbReference type="NCBI Taxonomy" id="1125967"/>
    <lineage>
        <taxon>Bacteria</taxon>
        <taxon>Bacillati</taxon>
        <taxon>Bacillota</taxon>
        <taxon>Bacilli</taxon>
        <taxon>Bacillales</taxon>
        <taxon>Paenibacillaceae</taxon>
        <taxon>Brevibacillus</taxon>
    </lineage>
</organism>
<dbReference type="RefSeq" id="WP_204516751.1">
    <property type="nucleotide sequence ID" value="NZ_BAABIN010000009.1"/>
</dbReference>